<keyword evidence="1" id="KW-0472">Membrane</keyword>
<comment type="caution">
    <text evidence="3">The sequence shown here is derived from an EMBL/GenBank/DDBJ whole genome shotgun (WGS) entry which is preliminary data.</text>
</comment>
<evidence type="ECO:0000256" key="2">
    <source>
        <dbReference type="SAM" id="SignalP"/>
    </source>
</evidence>
<feature type="chain" id="PRO_5007100732" evidence="2">
    <location>
        <begin position="22"/>
        <end position="77"/>
    </location>
</feature>
<accession>A0A101MP96</accession>
<reference evidence="3 4" key="1">
    <citation type="submission" date="2015-10" db="EMBL/GenBank/DDBJ databases">
        <title>Genome sequencing of Penicillium freii.</title>
        <authorList>
            <person name="Nguyen H.D."/>
            <person name="Visagie C.M."/>
            <person name="Seifert K.A."/>
        </authorList>
    </citation>
    <scope>NUCLEOTIDE SEQUENCE [LARGE SCALE GENOMIC DNA]</scope>
    <source>
        <strain evidence="3 4">DAOM 242723</strain>
    </source>
</reference>
<keyword evidence="2" id="KW-0732">Signal</keyword>
<proteinExistence type="predicted"/>
<keyword evidence="1" id="KW-0812">Transmembrane</keyword>
<dbReference type="AlphaFoldDB" id="A0A101MP96"/>
<evidence type="ECO:0000313" key="4">
    <source>
        <dbReference type="Proteomes" id="UP000055045"/>
    </source>
</evidence>
<organism evidence="3 4">
    <name type="scientific">Penicillium freii</name>
    <dbReference type="NCBI Taxonomy" id="48697"/>
    <lineage>
        <taxon>Eukaryota</taxon>
        <taxon>Fungi</taxon>
        <taxon>Dikarya</taxon>
        <taxon>Ascomycota</taxon>
        <taxon>Pezizomycotina</taxon>
        <taxon>Eurotiomycetes</taxon>
        <taxon>Eurotiomycetidae</taxon>
        <taxon>Eurotiales</taxon>
        <taxon>Aspergillaceae</taxon>
        <taxon>Penicillium</taxon>
    </lineage>
</organism>
<name>A0A101MP96_PENFR</name>
<dbReference type="EMBL" id="LLXE01000054">
    <property type="protein sequence ID" value="KUM64200.1"/>
    <property type="molecule type" value="Genomic_DNA"/>
</dbReference>
<feature type="transmembrane region" description="Helical" evidence="1">
    <location>
        <begin position="37"/>
        <end position="58"/>
    </location>
</feature>
<evidence type="ECO:0000313" key="3">
    <source>
        <dbReference type="EMBL" id="KUM64200.1"/>
    </source>
</evidence>
<protein>
    <submittedName>
        <fullName evidence="3">Uncharacterized protein</fullName>
    </submittedName>
</protein>
<gene>
    <name evidence="3" type="ORF">ACN42_g2895</name>
</gene>
<keyword evidence="1" id="KW-1133">Transmembrane helix</keyword>
<feature type="signal peptide" evidence="2">
    <location>
        <begin position="1"/>
        <end position="21"/>
    </location>
</feature>
<evidence type="ECO:0000256" key="1">
    <source>
        <dbReference type="SAM" id="Phobius"/>
    </source>
</evidence>
<feature type="transmembrane region" description="Helical" evidence="1">
    <location>
        <begin position="12"/>
        <end position="31"/>
    </location>
</feature>
<sequence>MSSKVEHKFNLLLFYVYPLLSYCPPTMYYVQYGSQDVGIGLRFIVPPGPTWVASYLLLANFKRGHEDHIEIERLSLF</sequence>
<keyword evidence="4" id="KW-1185">Reference proteome</keyword>
<dbReference type="Proteomes" id="UP000055045">
    <property type="component" value="Unassembled WGS sequence"/>
</dbReference>